<evidence type="ECO:0000259" key="6">
    <source>
        <dbReference type="PROSITE" id="PS50950"/>
    </source>
</evidence>
<sequence length="128" mass="14805">MTGCRCTVATCNNSLQKTRKSGQNVSYHNFPKNPEITAIWVQKCRCEGKWNYGNCRVCSVHFTEHDYEVNKVAKMLIILAKHIENIIMSLHANTMPFSTLPICLFSRHYQQILPHYKSVVLFRETVEA</sequence>
<dbReference type="InterPro" id="IPR038441">
    <property type="entry name" value="THAP_Znf_sf"/>
</dbReference>
<dbReference type="AlphaFoldDB" id="A0AAN7VWI1"/>
<comment type="caution">
    <text evidence="7">The sequence shown here is derived from an EMBL/GenBank/DDBJ whole genome shotgun (WGS) entry which is preliminary data.</text>
</comment>
<dbReference type="GO" id="GO:0008270">
    <property type="term" value="F:zinc ion binding"/>
    <property type="evidence" value="ECO:0007669"/>
    <property type="project" value="UniProtKB-KW"/>
</dbReference>
<dbReference type="PANTHER" id="PTHR46927:SF3">
    <property type="entry name" value="THAP-TYPE DOMAIN-CONTAINING PROTEIN"/>
    <property type="match status" value="1"/>
</dbReference>
<proteinExistence type="predicted"/>
<dbReference type="InterPro" id="IPR006612">
    <property type="entry name" value="THAP_Znf"/>
</dbReference>
<evidence type="ECO:0000256" key="2">
    <source>
        <dbReference type="ARBA" id="ARBA00022771"/>
    </source>
</evidence>
<evidence type="ECO:0000313" key="7">
    <source>
        <dbReference type="EMBL" id="KAK5650278.1"/>
    </source>
</evidence>
<evidence type="ECO:0000256" key="5">
    <source>
        <dbReference type="PROSITE-ProRule" id="PRU00309"/>
    </source>
</evidence>
<dbReference type="Pfam" id="PF05485">
    <property type="entry name" value="THAP"/>
    <property type="match status" value="1"/>
</dbReference>
<keyword evidence="3" id="KW-0862">Zinc</keyword>
<evidence type="ECO:0000256" key="3">
    <source>
        <dbReference type="ARBA" id="ARBA00022833"/>
    </source>
</evidence>
<accession>A0AAN7VWI1</accession>
<protein>
    <recommendedName>
        <fullName evidence="6">THAP-type domain-containing protein</fullName>
    </recommendedName>
</protein>
<keyword evidence="2 5" id="KW-0863">Zinc-finger</keyword>
<organism evidence="7 8">
    <name type="scientific">Pyrocoelia pectoralis</name>
    <dbReference type="NCBI Taxonomy" id="417401"/>
    <lineage>
        <taxon>Eukaryota</taxon>
        <taxon>Metazoa</taxon>
        <taxon>Ecdysozoa</taxon>
        <taxon>Arthropoda</taxon>
        <taxon>Hexapoda</taxon>
        <taxon>Insecta</taxon>
        <taxon>Pterygota</taxon>
        <taxon>Neoptera</taxon>
        <taxon>Endopterygota</taxon>
        <taxon>Coleoptera</taxon>
        <taxon>Polyphaga</taxon>
        <taxon>Elateriformia</taxon>
        <taxon>Elateroidea</taxon>
        <taxon>Lampyridae</taxon>
        <taxon>Lampyrinae</taxon>
        <taxon>Pyrocoelia</taxon>
    </lineage>
</organism>
<dbReference type="EMBL" id="JAVRBK010000001">
    <property type="protein sequence ID" value="KAK5650278.1"/>
    <property type="molecule type" value="Genomic_DNA"/>
</dbReference>
<dbReference type="PANTHER" id="PTHR46927">
    <property type="entry name" value="AGAP005574-PA"/>
    <property type="match status" value="1"/>
</dbReference>
<dbReference type="SUPFAM" id="SSF57716">
    <property type="entry name" value="Glucocorticoid receptor-like (DNA-binding domain)"/>
    <property type="match status" value="1"/>
</dbReference>
<gene>
    <name evidence="7" type="ORF">RI129_001307</name>
</gene>
<keyword evidence="1" id="KW-0479">Metal-binding</keyword>
<dbReference type="SMART" id="SM00980">
    <property type="entry name" value="THAP"/>
    <property type="match status" value="1"/>
</dbReference>
<evidence type="ECO:0000256" key="4">
    <source>
        <dbReference type="ARBA" id="ARBA00023125"/>
    </source>
</evidence>
<name>A0AAN7VWI1_9COLE</name>
<evidence type="ECO:0000313" key="8">
    <source>
        <dbReference type="Proteomes" id="UP001329430"/>
    </source>
</evidence>
<dbReference type="PROSITE" id="PS50950">
    <property type="entry name" value="ZF_THAP"/>
    <property type="match status" value="1"/>
</dbReference>
<keyword evidence="8" id="KW-1185">Reference proteome</keyword>
<feature type="domain" description="THAP-type" evidence="6">
    <location>
        <begin position="1"/>
        <end position="87"/>
    </location>
</feature>
<dbReference type="GO" id="GO:0003677">
    <property type="term" value="F:DNA binding"/>
    <property type="evidence" value="ECO:0007669"/>
    <property type="project" value="UniProtKB-UniRule"/>
</dbReference>
<dbReference type="Proteomes" id="UP001329430">
    <property type="component" value="Chromosome 1"/>
</dbReference>
<keyword evidence="4 5" id="KW-0238">DNA-binding</keyword>
<dbReference type="InterPro" id="IPR052224">
    <property type="entry name" value="THAP_domain_protein"/>
</dbReference>
<evidence type="ECO:0000256" key="1">
    <source>
        <dbReference type="ARBA" id="ARBA00022723"/>
    </source>
</evidence>
<reference evidence="7 8" key="1">
    <citation type="journal article" date="2024" name="Insects">
        <title>An Improved Chromosome-Level Genome Assembly of the Firefly Pyrocoelia pectoralis.</title>
        <authorList>
            <person name="Fu X."/>
            <person name="Meyer-Rochow V.B."/>
            <person name="Ballantyne L."/>
            <person name="Zhu X."/>
        </authorList>
    </citation>
    <scope>NUCLEOTIDE SEQUENCE [LARGE SCALE GENOMIC DNA]</scope>
    <source>
        <strain evidence="7">XCY_ONT2</strain>
    </source>
</reference>
<dbReference type="Gene3D" id="6.20.210.20">
    <property type="entry name" value="THAP domain"/>
    <property type="match status" value="1"/>
</dbReference>